<dbReference type="InterPro" id="IPR029021">
    <property type="entry name" value="Prot-tyrosine_phosphatase-like"/>
</dbReference>
<proteinExistence type="predicted"/>
<protein>
    <recommendedName>
        <fullName evidence="4">Paladin</fullName>
    </recommendedName>
</protein>
<dbReference type="Proteomes" id="UP001438707">
    <property type="component" value="Unassembled WGS sequence"/>
</dbReference>
<evidence type="ECO:0000313" key="2">
    <source>
        <dbReference type="EMBL" id="KAK9818718.1"/>
    </source>
</evidence>
<dbReference type="SMART" id="SM01301">
    <property type="entry name" value="PTPlike_phytase"/>
    <property type="match status" value="3"/>
</dbReference>
<feature type="region of interest" description="Disordered" evidence="1">
    <location>
        <begin position="410"/>
        <end position="456"/>
    </location>
</feature>
<feature type="compositionally biased region" description="Basic and acidic residues" evidence="1">
    <location>
        <begin position="1183"/>
        <end position="1192"/>
    </location>
</feature>
<feature type="region of interest" description="Disordered" evidence="1">
    <location>
        <begin position="726"/>
        <end position="786"/>
    </location>
</feature>
<dbReference type="SUPFAM" id="SSF52799">
    <property type="entry name" value="(Phosphotyrosine protein) phosphatases II"/>
    <property type="match status" value="2"/>
</dbReference>
<comment type="caution">
    <text evidence="2">The sequence shown here is derived from an EMBL/GenBank/DDBJ whole genome shotgun (WGS) entry which is preliminary data.</text>
</comment>
<evidence type="ECO:0008006" key="4">
    <source>
        <dbReference type="Google" id="ProtNLM"/>
    </source>
</evidence>
<name>A0AAW1Q8Q1_9CHLO</name>
<dbReference type="Pfam" id="PF14566">
    <property type="entry name" value="PTPlike_phytase"/>
    <property type="match status" value="3"/>
</dbReference>
<reference evidence="2 3" key="1">
    <citation type="journal article" date="2024" name="Nat. Commun.">
        <title>Phylogenomics reveals the evolutionary origins of lichenization in chlorophyte algae.</title>
        <authorList>
            <person name="Puginier C."/>
            <person name="Libourel C."/>
            <person name="Otte J."/>
            <person name="Skaloud P."/>
            <person name="Haon M."/>
            <person name="Grisel S."/>
            <person name="Petersen M."/>
            <person name="Berrin J.G."/>
            <person name="Delaux P.M."/>
            <person name="Dal Grande F."/>
            <person name="Keller J."/>
        </authorList>
    </citation>
    <scope>NUCLEOTIDE SEQUENCE [LARGE SCALE GENOMIC DNA]</scope>
    <source>
        <strain evidence="2 3">SAG 2145</strain>
    </source>
</reference>
<evidence type="ECO:0000313" key="3">
    <source>
        <dbReference type="Proteomes" id="UP001438707"/>
    </source>
</evidence>
<dbReference type="CDD" id="cd14496">
    <property type="entry name" value="PTP_paladin"/>
    <property type="match status" value="2"/>
</dbReference>
<organism evidence="2 3">
    <name type="scientific">Apatococcus lobatus</name>
    <dbReference type="NCBI Taxonomy" id="904363"/>
    <lineage>
        <taxon>Eukaryota</taxon>
        <taxon>Viridiplantae</taxon>
        <taxon>Chlorophyta</taxon>
        <taxon>core chlorophytes</taxon>
        <taxon>Trebouxiophyceae</taxon>
        <taxon>Chlorellales</taxon>
        <taxon>Chlorellaceae</taxon>
        <taxon>Apatococcus</taxon>
    </lineage>
</organism>
<evidence type="ECO:0000256" key="1">
    <source>
        <dbReference type="SAM" id="MobiDB-lite"/>
    </source>
</evidence>
<accession>A0AAW1Q8Q1</accession>
<feature type="region of interest" description="Disordered" evidence="1">
    <location>
        <begin position="1074"/>
        <end position="1192"/>
    </location>
</feature>
<feature type="compositionally biased region" description="Low complexity" evidence="1">
    <location>
        <begin position="1091"/>
        <end position="1107"/>
    </location>
</feature>
<dbReference type="InterPro" id="IPR050561">
    <property type="entry name" value="PTP"/>
</dbReference>
<dbReference type="EMBL" id="JALJOS010000056">
    <property type="protein sequence ID" value="KAK9818718.1"/>
    <property type="molecule type" value="Genomic_DNA"/>
</dbReference>
<feature type="compositionally biased region" description="Acidic residues" evidence="1">
    <location>
        <begin position="445"/>
        <end position="456"/>
    </location>
</feature>
<dbReference type="Gene3D" id="3.90.190.10">
    <property type="entry name" value="Protein tyrosine phosphatase superfamily"/>
    <property type="match status" value="3"/>
</dbReference>
<dbReference type="PANTHER" id="PTHR23339">
    <property type="entry name" value="TYROSINE SPECIFIC PROTEIN PHOSPHATASE AND DUAL SPECIFICITY PROTEIN PHOSPHATASE"/>
    <property type="match status" value="1"/>
</dbReference>
<gene>
    <name evidence="2" type="ORF">WJX74_002291</name>
</gene>
<keyword evidence="3" id="KW-1185">Reference proteome</keyword>
<sequence>MDPRPCPTVPVDQVVATRRGEVLIKSTILKSDHFPGCQNKKLLPLLDGAPNFRQVPGLPVYGVAIPTVAGVKRVLDVLGAQQGKRPVKWFNMREEPVLYINGNPYVVREASKPFANLEITGIDRSRVEDMENRLRADVLREAEQYDGQVLLAHENDDFQVIEEWEPVTKANVQTPLDVYKCLNEEGYSLEYLRVPVTDEKAPKERDFVVLQRRIWDKPPDTALIFNCQMGRGRTTTGMIIGSLLLLRQHTSSLPSSSHEGLPLWFAKAESAAVPKPPATSGDELKDGKYGVVRSLLRVLEGGTTSKEIVDHVIDACSAMQNLREAISGYRSRLTHESHEDKRNALLHVCLEYLERYYVLISYAAYLFDPNFDPDNPEQPSFGQWIKNRPELRSVLQRMLRRNPLAALALHRPTRAPEGSSMLQDGASPRPGRPHRSSSLNRPEGASDDEDAEAEDETASLIAHRTGMVLGAHTILKEDHFPGCQSPKLPEVVQGAPNFRGAQGFNVYGSALPTVDGIRRTLQQVNCQPGSQQADSEQARALWYNMREEPVIYINGRPFVLREEERPFKNMQEYTGIDARRLEQMESRLKADVLREMTGFNGRVLVAHETSGQSGGSIMRGSIVDEFEDISGPESIQTPREVYEALRADGYKCDYYRVPLTDGTAPKEVAFDTFYQHVKHAAPHDPVIFNCQMGAGRTTTGMVIACLIRMYTIGDGRMPNVQDIMGADNQCAGMSPRSAASDDIAGGSPGNSDDEAGENLNDRNEPQPSSLSDSMHTDDGNPAEVESLRDGDYVAVRRFVRILERGDDAKGVLDTVVDQCGSLINLRTAIMRYRKPKRWFTFYRPEINVRHSAFKRASAYLERYCLLLAFAAFLERNWQTGHNISFREWMSARPDVCQARDLIHRNPVDALAPVALASFPPRLLLTERQNSREVEVTEQQLVLARRRGNTLSRRSILKGYLPQASTKHTAMAVEGVTDIRHARGLPVYTIGTASVQGTRNLLTKLGARPGGPSHVIVSDLREELVAYVSGQPYLRRELEMPSAALHHAGIQAAKLEDLERRLRADILNEASANSGRVLCHREQPHPHPARPSSAMSNNSSSSSLASISKHSRRSGRANGSSGPPLHGQRKSAQTPASPLGRPQALDELDPAISAGASGSDADDEEAPQKLSPPVRQGSDVSEDITQKEDVQPDERVTAFWETIGDTNSLDQGVATPLEVYQGLVAEGYQLSYRRLPLSRERTPVAADLDALNTQLMVQPEDQQVVHLIVARTAAGSSARFVAAFACMFLGETRSAQQMSSSSSGALTDLLFSEPPSPMNSLGPARSRLMRHSTGGAVRAPHSWLEDEHVVERTASLMGEYRGIMNLCRVLPKGTLSKLAVDDAIDRCTPQIGNIREDIRKCKEIAETRVSSPTRLAPGPLGGISPFNRLAGHGVAAAARALGLHYLHRYFYLVTFACYLDMPSSRTTSFARWMSERRELKHLLHNLSLEVAA</sequence>